<evidence type="ECO:0000313" key="2">
    <source>
        <dbReference type="Proteomes" id="UP000072794"/>
    </source>
</evidence>
<evidence type="ECO:0000313" key="1">
    <source>
        <dbReference type="EMBL" id="CYU84381.1"/>
    </source>
</evidence>
<name>A0A0Z8FPP9_STRSU</name>
<organism evidence="1 2">
    <name type="scientific">Streptococcus suis</name>
    <dbReference type="NCBI Taxonomy" id="1307"/>
    <lineage>
        <taxon>Bacteria</taxon>
        <taxon>Bacillati</taxon>
        <taxon>Bacillota</taxon>
        <taxon>Bacilli</taxon>
        <taxon>Lactobacillales</taxon>
        <taxon>Streptococcaceae</taxon>
        <taxon>Streptococcus</taxon>
    </lineage>
</organism>
<reference evidence="1 2" key="1">
    <citation type="submission" date="2016-02" db="EMBL/GenBank/DDBJ databases">
        <authorList>
            <consortium name="Pathogen Informatics"/>
        </authorList>
    </citation>
    <scope>NUCLEOTIDE SEQUENCE [LARGE SCALE GENOMIC DNA]</scope>
    <source>
        <strain evidence="1 2">LSS52</strain>
    </source>
</reference>
<protein>
    <submittedName>
        <fullName evidence="1">Uncharacterized protein</fullName>
    </submittedName>
</protein>
<dbReference type="AlphaFoldDB" id="A0A0Z8FPP9"/>
<accession>A0A0Z8FPP9</accession>
<proteinExistence type="predicted"/>
<gene>
    <name evidence="1" type="ORF">ERS132414_01040</name>
</gene>
<dbReference type="EMBL" id="FIHA01000017">
    <property type="protein sequence ID" value="CYU84381.1"/>
    <property type="molecule type" value="Genomic_DNA"/>
</dbReference>
<dbReference type="Proteomes" id="UP000072794">
    <property type="component" value="Unassembled WGS sequence"/>
</dbReference>
<sequence length="29" mass="3552">MVELRPLLEEEREEFIRRNHIVSDEKGKV</sequence>